<evidence type="ECO:0000256" key="1">
    <source>
        <dbReference type="SAM" id="Phobius"/>
    </source>
</evidence>
<feature type="transmembrane region" description="Helical" evidence="1">
    <location>
        <begin position="224"/>
        <end position="248"/>
    </location>
</feature>
<keyword evidence="3" id="KW-1185">Reference proteome</keyword>
<dbReference type="KEGG" id="nall:PP769_19130"/>
<dbReference type="RefSeq" id="WP_312643340.1">
    <property type="nucleotide sequence ID" value="NZ_CP116967.1"/>
</dbReference>
<feature type="transmembrane region" description="Helical" evidence="1">
    <location>
        <begin position="187"/>
        <end position="212"/>
    </location>
</feature>
<feature type="transmembrane region" description="Helical" evidence="1">
    <location>
        <begin position="59"/>
        <end position="80"/>
    </location>
</feature>
<accession>A0AA96GBN9</accession>
<name>A0AA96GBN9_9BACT</name>
<gene>
    <name evidence="2" type="ORF">PP769_19130</name>
</gene>
<dbReference type="PANTHER" id="PTHR33876:SF4">
    <property type="entry name" value="CHLOROPLAST PROTEIN FOR GROWTH AND FERTILITY 2"/>
    <property type="match status" value="1"/>
</dbReference>
<organism evidence="2 3">
    <name type="scientific">Candidatus Nitrospira allomarina</name>
    <dbReference type="NCBI Taxonomy" id="3020900"/>
    <lineage>
        <taxon>Bacteria</taxon>
        <taxon>Pseudomonadati</taxon>
        <taxon>Nitrospirota</taxon>
        <taxon>Nitrospiria</taxon>
        <taxon>Nitrospirales</taxon>
        <taxon>Nitrospiraceae</taxon>
        <taxon>Nitrospira</taxon>
    </lineage>
</organism>
<reference evidence="2 3" key="1">
    <citation type="submission" date="2023-01" db="EMBL/GenBank/DDBJ databases">
        <title>Cultivation and genomic characterization of new, ubiquitous marine nitrite-oxidizing bacteria from the Nitrospirales.</title>
        <authorList>
            <person name="Mueller A.J."/>
            <person name="Daebeler A."/>
            <person name="Herbold C.W."/>
            <person name="Kirkegaard R.H."/>
            <person name="Daims H."/>
        </authorList>
    </citation>
    <scope>NUCLEOTIDE SEQUENCE [LARGE SCALE GENOMIC DNA]</scope>
    <source>
        <strain evidence="2 3">VA</strain>
    </source>
</reference>
<evidence type="ECO:0000313" key="3">
    <source>
        <dbReference type="Proteomes" id="UP001302719"/>
    </source>
</evidence>
<feature type="transmembrane region" description="Helical" evidence="1">
    <location>
        <begin position="155"/>
        <end position="175"/>
    </location>
</feature>
<keyword evidence="1" id="KW-1133">Transmembrane helix</keyword>
<protein>
    <submittedName>
        <fullName evidence="2">Urease accessory protein</fullName>
    </submittedName>
</protein>
<evidence type="ECO:0000313" key="2">
    <source>
        <dbReference type="EMBL" id="WNM58057.1"/>
    </source>
</evidence>
<proteinExistence type="predicted"/>
<dbReference type="AlphaFoldDB" id="A0AA96GBN9"/>
<keyword evidence="1" id="KW-0472">Membrane</keyword>
<feature type="transmembrane region" description="Helical" evidence="1">
    <location>
        <begin position="87"/>
        <end position="107"/>
    </location>
</feature>
<keyword evidence="1" id="KW-0812">Transmembrane</keyword>
<sequence>MDAPTPTVLPGPQRFMMLSILGLGFLMGMRHACEADHAAAVASLATRSGSIAQTVKQGMVWGLGHTLTLLIFSSLVLLLGSIIPERFAAGLELMVGLMLIGLGLDVFRRLLKNRIHFHVHQHPDRPPHFHAHAHTEPTHPDNTSHDHVHGFPYRALLIGLMHGMAGSAALILLTLNATLSMSQAIMYILLFGLGSILGMGLLSVIMAIPFWYSARSLTWLHNGLQAGVAVMTTILGMAMAFSSGSVLWH</sequence>
<dbReference type="InterPro" id="IPR052776">
    <property type="entry name" value="Chloro_ReproSupport/MetalTrans"/>
</dbReference>
<dbReference type="Proteomes" id="UP001302719">
    <property type="component" value="Chromosome"/>
</dbReference>
<dbReference type="PANTHER" id="PTHR33876">
    <property type="entry name" value="UNNAMED PRODUCT"/>
    <property type="match status" value="1"/>
</dbReference>
<dbReference type="EMBL" id="CP116967">
    <property type="protein sequence ID" value="WNM58057.1"/>
    <property type="molecule type" value="Genomic_DNA"/>
</dbReference>